<dbReference type="Proteomes" id="UP000001542">
    <property type="component" value="Unassembled WGS sequence"/>
</dbReference>
<reference evidence="2" key="1">
    <citation type="submission" date="2006-10" db="EMBL/GenBank/DDBJ databases">
        <authorList>
            <person name="Amadeo P."/>
            <person name="Zhao Q."/>
            <person name="Wortman J."/>
            <person name="Fraser-Liggett C."/>
            <person name="Carlton J."/>
        </authorList>
    </citation>
    <scope>NUCLEOTIDE SEQUENCE</scope>
    <source>
        <strain evidence="2">G3</strain>
    </source>
</reference>
<dbReference type="OrthoDB" id="10583360at2759"/>
<dbReference type="RefSeq" id="XP_001310102.1">
    <property type="nucleotide sequence ID" value="XM_001310101.1"/>
</dbReference>
<protein>
    <submittedName>
        <fullName evidence="2">Uncharacterized protein</fullName>
    </submittedName>
</protein>
<dbReference type="KEGG" id="tva:4754951"/>
<dbReference type="VEuPathDB" id="TrichDB:TVAG_116900"/>
<feature type="region of interest" description="Disordered" evidence="1">
    <location>
        <begin position="91"/>
        <end position="117"/>
    </location>
</feature>
<reference evidence="2" key="2">
    <citation type="journal article" date="2007" name="Science">
        <title>Draft genome sequence of the sexually transmitted pathogen Trichomonas vaginalis.</title>
        <authorList>
            <person name="Carlton J.M."/>
            <person name="Hirt R.P."/>
            <person name="Silva J.C."/>
            <person name="Delcher A.L."/>
            <person name="Schatz M."/>
            <person name="Zhao Q."/>
            <person name="Wortman J.R."/>
            <person name="Bidwell S.L."/>
            <person name="Alsmark U.C.M."/>
            <person name="Besteiro S."/>
            <person name="Sicheritz-Ponten T."/>
            <person name="Noel C.J."/>
            <person name="Dacks J.B."/>
            <person name="Foster P.G."/>
            <person name="Simillion C."/>
            <person name="Van de Peer Y."/>
            <person name="Miranda-Saavedra D."/>
            <person name="Barton G.J."/>
            <person name="Westrop G.D."/>
            <person name="Mueller S."/>
            <person name="Dessi D."/>
            <person name="Fiori P.L."/>
            <person name="Ren Q."/>
            <person name="Paulsen I."/>
            <person name="Zhang H."/>
            <person name="Bastida-Corcuera F.D."/>
            <person name="Simoes-Barbosa A."/>
            <person name="Brown M.T."/>
            <person name="Hayes R.D."/>
            <person name="Mukherjee M."/>
            <person name="Okumura C.Y."/>
            <person name="Schneider R."/>
            <person name="Smith A.J."/>
            <person name="Vanacova S."/>
            <person name="Villalvazo M."/>
            <person name="Haas B.J."/>
            <person name="Pertea M."/>
            <person name="Feldblyum T.V."/>
            <person name="Utterback T.R."/>
            <person name="Shu C.L."/>
            <person name="Osoegawa K."/>
            <person name="de Jong P.J."/>
            <person name="Hrdy I."/>
            <person name="Horvathova L."/>
            <person name="Zubacova Z."/>
            <person name="Dolezal P."/>
            <person name="Malik S.B."/>
            <person name="Logsdon J.M. Jr."/>
            <person name="Henze K."/>
            <person name="Gupta A."/>
            <person name="Wang C.C."/>
            <person name="Dunne R.L."/>
            <person name="Upcroft J.A."/>
            <person name="Upcroft P."/>
            <person name="White O."/>
            <person name="Salzberg S.L."/>
            <person name="Tang P."/>
            <person name="Chiu C.-H."/>
            <person name="Lee Y.-S."/>
            <person name="Embley T.M."/>
            <person name="Coombs G.H."/>
            <person name="Mottram J.C."/>
            <person name="Tachezy J."/>
            <person name="Fraser-Liggett C.M."/>
            <person name="Johnson P.J."/>
        </authorList>
    </citation>
    <scope>NUCLEOTIDE SEQUENCE [LARGE SCALE GENOMIC DNA]</scope>
    <source>
        <strain evidence="2">G3</strain>
    </source>
</reference>
<evidence type="ECO:0000313" key="3">
    <source>
        <dbReference type="Proteomes" id="UP000001542"/>
    </source>
</evidence>
<sequence>MEVGETKHQEIPYSYNKIRIHQTPAHVSNLQGVSSIFEKYRWQTAGSVKPIEQGLPLVSESTLSHDFADAKEIDEKIKLFDEKITEDLLNPENNIDLPKESKREYNTEDETQGHQSSFKKLYLSINQKRLARQNRPQTGISKQVDYNGNLIDCMGKLTLRSVQGKENLEAGENPFPVIPRRQETVGIPKRAESQIVKVNMKKVFRPNSRPFTEIDNEEDFPMSVFKLGKIKTVFSRNTLELMKKEEEEKKQSLLVDLSNEDVFWTKDRVPFTRSEVEMMKKFREDCKTKTSLANRKRSQVMKERQDAISRTFQSRKAFEKEVEITEKVCRRTMTLPPGKGEEHYLSWTMAAKEAKTDPSSLPYRKNAWQKLGHLIKEIGGLKEGNSKLLIMTFRRLLLSGEPISKETLFDTLEILDRSEFADTDTAMTIEAMREACGVSTDELLNWMKSRNCPTEIMVEIPDHIKRQNRMKALKEKKQSEKDRLERVKKCDFVIPDVIRGFAGLNEAEEL</sequence>
<evidence type="ECO:0000256" key="1">
    <source>
        <dbReference type="SAM" id="MobiDB-lite"/>
    </source>
</evidence>
<keyword evidence="3" id="KW-1185">Reference proteome</keyword>
<gene>
    <name evidence="2" type="ORF">TVAG_116900</name>
</gene>
<dbReference type="EMBL" id="DS113727">
    <property type="protein sequence ID" value="EAX97172.1"/>
    <property type="molecule type" value="Genomic_DNA"/>
</dbReference>
<organism evidence="2 3">
    <name type="scientific">Trichomonas vaginalis (strain ATCC PRA-98 / G3)</name>
    <dbReference type="NCBI Taxonomy" id="412133"/>
    <lineage>
        <taxon>Eukaryota</taxon>
        <taxon>Metamonada</taxon>
        <taxon>Parabasalia</taxon>
        <taxon>Trichomonadida</taxon>
        <taxon>Trichomonadidae</taxon>
        <taxon>Trichomonas</taxon>
    </lineage>
</organism>
<dbReference type="VEuPathDB" id="TrichDB:TVAGG3_1005170"/>
<feature type="compositionally biased region" description="Basic and acidic residues" evidence="1">
    <location>
        <begin position="97"/>
        <end position="106"/>
    </location>
</feature>
<name>A2FD65_TRIV3</name>
<evidence type="ECO:0000313" key="2">
    <source>
        <dbReference type="EMBL" id="EAX97172.1"/>
    </source>
</evidence>
<dbReference type="InParanoid" id="A2FD65"/>
<dbReference type="AlphaFoldDB" id="A2FD65"/>
<dbReference type="SMR" id="A2FD65"/>
<accession>A2FD65</accession>
<proteinExistence type="predicted"/>